<feature type="transmembrane region" description="Helical" evidence="6">
    <location>
        <begin position="163"/>
        <end position="184"/>
    </location>
</feature>
<keyword evidence="2 6" id="KW-1003">Cell membrane</keyword>
<feature type="transmembrane region" description="Helical" evidence="6">
    <location>
        <begin position="20"/>
        <end position="39"/>
    </location>
</feature>
<evidence type="ECO:0000256" key="3">
    <source>
        <dbReference type="ARBA" id="ARBA00022692"/>
    </source>
</evidence>
<evidence type="ECO:0000256" key="2">
    <source>
        <dbReference type="ARBA" id="ARBA00022475"/>
    </source>
</evidence>
<evidence type="ECO:0000259" key="7">
    <source>
        <dbReference type="Pfam" id="PF09335"/>
    </source>
</evidence>
<keyword evidence="4 6" id="KW-1133">Transmembrane helix</keyword>
<keyword evidence="3 6" id="KW-0812">Transmembrane</keyword>
<sequence>MDKNNRWLNTVGHKLKENRLKIFLILISVPLIVGGYHLFFRHSNTFQNPEEFKQWILSYGPFSIIMFVLIQVIQVVIFFIPGEVTQVAGGYIFGAFWGTILSSAGILLGSTIGYLFAKYFIKKYVLRMIEKRNLKRFKKVLDAGSNKVVILVIYLIPGIPKDVLVYVAGVSNVTLVDFILYSSIGRFPWILASAYFGEGIHMENYSAMIIIGVVAIALFIIGFWRGHSIIDFFHRIHKEKQR</sequence>
<feature type="domain" description="VTT" evidence="7">
    <location>
        <begin position="80"/>
        <end position="198"/>
    </location>
</feature>
<dbReference type="Pfam" id="PF09335">
    <property type="entry name" value="VTT_dom"/>
    <property type="match status" value="1"/>
</dbReference>
<accession>A0ABS4K0F6</accession>
<proteinExistence type="inferred from homology"/>
<feature type="transmembrane region" description="Helical" evidence="6">
    <location>
        <begin position="92"/>
        <end position="120"/>
    </location>
</feature>
<feature type="transmembrane region" description="Helical" evidence="6">
    <location>
        <begin position="59"/>
        <end position="80"/>
    </location>
</feature>
<evidence type="ECO:0000256" key="6">
    <source>
        <dbReference type="RuleBase" id="RU366058"/>
    </source>
</evidence>
<dbReference type="Proteomes" id="UP001519308">
    <property type="component" value="Unassembled WGS sequence"/>
</dbReference>
<name>A0ABS4K0F6_9CLOT</name>
<keyword evidence="5 6" id="KW-0472">Membrane</keyword>
<evidence type="ECO:0000256" key="1">
    <source>
        <dbReference type="ARBA" id="ARBA00004651"/>
    </source>
</evidence>
<dbReference type="EMBL" id="JAGGLL010000006">
    <property type="protein sequence ID" value="MBP2021253.1"/>
    <property type="molecule type" value="Genomic_DNA"/>
</dbReference>
<organism evidence="8 9">
    <name type="scientific">Clostridium punense</name>
    <dbReference type="NCBI Taxonomy" id="1054297"/>
    <lineage>
        <taxon>Bacteria</taxon>
        <taxon>Bacillati</taxon>
        <taxon>Bacillota</taxon>
        <taxon>Clostridia</taxon>
        <taxon>Eubacteriales</taxon>
        <taxon>Clostridiaceae</taxon>
        <taxon>Clostridium</taxon>
    </lineage>
</organism>
<dbReference type="PANTHER" id="PTHR12677:SF59">
    <property type="entry name" value="GOLGI APPARATUS MEMBRANE PROTEIN TVP38-RELATED"/>
    <property type="match status" value="1"/>
</dbReference>
<evidence type="ECO:0000256" key="5">
    <source>
        <dbReference type="ARBA" id="ARBA00023136"/>
    </source>
</evidence>
<feature type="transmembrane region" description="Helical" evidence="6">
    <location>
        <begin position="205"/>
        <end position="224"/>
    </location>
</feature>
<comment type="similarity">
    <text evidence="6">Belongs to the TVP38/TMEM64 family.</text>
</comment>
<evidence type="ECO:0000313" key="9">
    <source>
        <dbReference type="Proteomes" id="UP001519308"/>
    </source>
</evidence>
<comment type="caution">
    <text evidence="8">The sequence shown here is derived from an EMBL/GenBank/DDBJ whole genome shotgun (WGS) entry which is preliminary data.</text>
</comment>
<dbReference type="InterPro" id="IPR015414">
    <property type="entry name" value="TMEM64"/>
</dbReference>
<keyword evidence="9" id="KW-1185">Reference proteome</keyword>
<comment type="subcellular location">
    <subcellularLocation>
        <location evidence="1 6">Cell membrane</location>
        <topology evidence="1 6">Multi-pass membrane protein</topology>
    </subcellularLocation>
</comment>
<dbReference type="RefSeq" id="WP_021281233.1">
    <property type="nucleotide sequence ID" value="NZ_JAGGLL010000006.1"/>
</dbReference>
<evidence type="ECO:0000313" key="8">
    <source>
        <dbReference type="EMBL" id="MBP2021253.1"/>
    </source>
</evidence>
<dbReference type="InterPro" id="IPR032816">
    <property type="entry name" value="VTT_dom"/>
</dbReference>
<gene>
    <name evidence="8" type="ORF">J2Z44_001044</name>
</gene>
<protein>
    <recommendedName>
        <fullName evidence="6">TVP38/TMEM64 family membrane protein</fullName>
    </recommendedName>
</protein>
<dbReference type="PANTHER" id="PTHR12677">
    <property type="entry name" value="GOLGI APPARATUS MEMBRANE PROTEIN TVP38-RELATED"/>
    <property type="match status" value="1"/>
</dbReference>
<reference evidence="8 9" key="1">
    <citation type="submission" date="2021-03" db="EMBL/GenBank/DDBJ databases">
        <title>Genomic Encyclopedia of Type Strains, Phase IV (KMG-IV): sequencing the most valuable type-strain genomes for metagenomic binning, comparative biology and taxonomic classification.</title>
        <authorList>
            <person name="Goeker M."/>
        </authorList>
    </citation>
    <scope>NUCLEOTIDE SEQUENCE [LARGE SCALE GENOMIC DNA]</scope>
    <source>
        <strain evidence="8 9">DSM 28650</strain>
    </source>
</reference>
<evidence type="ECO:0000256" key="4">
    <source>
        <dbReference type="ARBA" id="ARBA00022989"/>
    </source>
</evidence>